<dbReference type="GO" id="GO:0016847">
    <property type="term" value="F:1-aminocyclopropane-1-carboxylate synthase activity"/>
    <property type="evidence" value="ECO:0007669"/>
    <property type="project" value="UniProtKB-EC"/>
</dbReference>
<name>A0A371EE93_MUCPR</name>
<dbReference type="STRING" id="157652.A0A371EE93"/>
<evidence type="ECO:0000256" key="12">
    <source>
        <dbReference type="ARBA" id="ARBA00049554"/>
    </source>
</evidence>
<evidence type="ECO:0000256" key="4">
    <source>
        <dbReference type="ARBA" id="ARBA00022666"/>
    </source>
</evidence>
<evidence type="ECO:0000256" key="10">
    <source>
        <dbReference type="ARBA" id="ARBA00039053"/>
    </source>
</evidence>
<keyword evidence="5" id="KW-0949">S-adenosyl-L-methionine</keyword>
<keyword evidence="8" id="KW-0292">Fruit ripening</keyword>
<dbReference type="FunFam" id="3.40.640.10:FF:000051">
    <property type="entry name" value="1-aminocyclopropane-1-carboxylate synthase 3"/>
    <property type="match status" value="1"/>
</dbReference>
<dbReference type="InterPro" id="IPR015424">
    <property type="entry name" value="PyrdxlP-dep_Trfase"/>
</dbReference>
<feature type="domain" description="Aminotransferase class I/classII large" evidence="13">
    <location>
        <begin position="41"/>
        <end position="424"/>
    </location>
</feature>
<evidence type="ECO:0000313" key="14">
    <source>
        <dbReference type="EMBL" id="RDX64352.1"/>
    </source>
</evidence>
<keyword evidence="15" id="KW-1185">Reference proteome</keyword>
<dbReference type="PANTHER" id="PTHR43795:SF41">
    <property type="entry name" value="1-AMINOCYCLOPROPANE-1-CARBOXYLATE SYNTHASE"/>
    <property type="match status" value="1"/>
</dbReference>
<dbReference type="GO" id="GO:0009693">
    <property type="term" value="P:ethylene biosynthetic process"/>
    <property type="evidence" value="ECO:0007669"/>
    <property type="project" value="UniProtKB-KW"/>
</dbReference>
<sequence length="468" mass="52984">MRLLSTKATCNSHGQDSSYFLGWQEYEKNPYDEVHNPKGIIQMGLAENQLSFDLLESWLAKNPDVAGFKRDGKSIFRELALFQDYHGLPSFKKALVDFMAEIRGNKVTFDPNHIVLTAGATSANETLMFCLADQGDAFLLPTPYYPGFDRDLKWRTGVEIVPIQCTSSNNFQITEPALRQAYEEASKRNLRVKGVLVTNPSNPLGTTMSRSELNLLVDFIKDKNHMHLISDEIYSGTVFSSPGFVSVMEILKERNDADGVWNRVHVVYSLSKDLGLPGFRVGAIYSENDTVVAAATKMSSFGLVSSQTQYLLSAMLGDKKFTRNYIVENQKRLKRRHRMMVTGLHKAGISCLESNAGLFCWVDMRHLLHSNTFEAEMELWKKIVYQVGLNISPGSSCHCVEPGWFRVCFANMYEETLALAIKRLKAFAADSTCTQRTALFNNGTSKRKSLTKWVFRLSSRDHREQEER</sequence>
<comment type="caution">
    <text evidence="14">The sequence shown here is derived from an EMBL/GenBank/DDBJ whole genome shotgun (WGS) entry which is preliminary data.</text>
</comment>
<comment type="pathway">
    <text evidence="9">Alkene biosynthesis; ethylene biosynthesis via S-adenosyl-L-methionine; ethylene from S-adenosyl-L-methionine: step 1/2.</text>
</comment>
<dbReference type="Gene3D" id="3.90.1150.10">
    <property type="entry name" value="Aspartate Aminotransferase, domain 1"/>
    <property type="match status" value="1"/>
</dbReference>
<dbReference type="OrthoDB" id="691673at2759"/>
<accession>A0A371EE93</accession>
<dbReference type="GO" id="GO:0030170">
    <property type="term" value="F:pyridoxal phosphate binding"/>
    <property type="evidence" value="ECO:0007669"/>
    <property type="project" value="InterPro"/>
</dbReference>
<dbReference type="Gene3D" id="3.40.640.10">
    <property type="entry name" value="Type I PLP-dependent aspartate aminotransferase-like (Major domain)"/>
    <property type="match status" value="1"/>
</dbReference>
<evidence type="ECO:0000256" key="3">
    <source>
        <dbReference type="ARBA" id="ARBA00011738"/>
    </source>
</evidence>
<comment type="cofactor">
    <cofactor evidence="1">
        <name>pyridoxal 5'-phosphate</name>
        <dbReference type="ChEBI" id="CHEBI:597326"/>
    </cofactor>
</comment>
<evidence type="ECO:0000256" key="1">
    <source>
        <dbReference type="ARBA" id="ARBA00001933"/>
    </source>
</evidence>
<evidence type="ECO:0000256" key="2">
    <source>
        <dbReference type="ARBA" id="ARBA00007441"/>
    </source>
</evidence>
<dbReference type="FunFam" id="3.90.1150.10:FF:000038">
    <property type="entry name" value="1-aminocyclopropane-1-carboxylate synthase 2"/>
    <property type="match status" value="1"/>
</dbReference>
<dbReference type="EC" id="4.4.1.14" evidence="10"/>
<dbReference type="AlphaFoldDB" id="A0A371EE93"/>
<dbReference type="InterPro" id="IPR004838">
    <property type="entry name" value="NHTrfase_class1_PyrdxlP-BS"/>
</dbReference>
<comment type="similarity">
    <text evidence="2">Belongs to the class-I pyridoxal-phosphate-dependent aminotransferase family.</text>
</comment>
<comment type="subunit">
    <text evidence="3">Homodimer.</text>
</comment>
<evidence type="ECO:0000256" key="9">
    <source>
        <dbReference type="ARBA" id="ARBA00037888"/>
    </source>
</evidence>
<dbReference type="PANTHER" id="PTHR43795">
    <property type="entry name" value="BIFUNCTIONAL ASPARTATE AMINOTRANSFERASE AND GLUTAMATE/ASPARTATE-PREPHENATE AMINOTRANSFERASE-RELATED"/>
    <property type="match status" value="1"/>
</dbReference>
<dbReference type="GO" id="GO:0009835">
    <property type="term" value="P:fruit ripening"/>
    <property type="evidence" value="ECO:0007669"/>
    <property type="project" value="UniProtKB-KW"/>
</dbReference>
<keyword evidence="4" id="KW-0266">Ethylene biosynthesis</keyword>
<comment type="catalytic activity">
    <reaction evidence="12">
        <text>S-adenosyl-L-methionine = 1-aminocyclopropane-1-carboxylate + S-methyl-5'-thioadenosine + H(+)</text>
        <dbReference type="Rhea" id="RHEA:21744"/>
        <dbReference type="ChEBI" id="CHEBI:15378"/>
        <dbReference type="ChEBI" id="CHEBI:17509"/>
        <dbReference type="ChEBI" id="CHEBI:58360"/>
        <dbReference type="ChEBI" id="CHEBI:59789"/>
        <dbReference type="EC" id="4.4.1.14"/>
    </reaction>
</comment>
<evidence type="ECO:0000259" key="13">
    <source>
        <dbReference type="Pfam" id="PF00155"/>
    </source>
</evidence>
<dbReference type="GO" id="GO:0008483">
    <property type="term" value="F:transaminase activity"/>
    <property type="evidence" value="ECO:0007669"/>
    <property type="project" value="TreeGrafter"/>
</dbReference>
<reference evidence="14" key="1">
    <citation type="submission" date="2018-05" db="EMBL/GenBank/DDBJ databases">
        <title>Draft genome of Mucuna pruriens seed.</title>
        <authorList>
            <person name="Nnadi N.E."/>
            <person name="Vos R."/>
            <person name="Hasami M.H."/>
            <person name="Devisetty U.K."/>
            <person name="Aguiy J.C."/>
        </authorList>
    </citation>
    <scope>NUCLEOTIDE SEQUENCE [LARGE SCALE GENOMIC DNA]</scope>
    <source>
        <strain evidence="14">JCA_2017</strain>
    </source>
</reference>
<evidence type="ECO:0000256" key="11">
    <source>
        <dbReference type="ARBA" id="ARBA00042673"/>
    </source>
</evidence>
<dbReference type="Pfam" id="PF00155">
    <property type="entry name" value="Aminotran_1_2"/>
    <property type="match status" value="1"/>
</dbReference>
<dbReference type="InterPro" id="IPR015421">
    <property type="entry name" value="PyrdxlP-dep_Trfase_major"/>
</dbReference>
<dbReference type="InterPro" id="IPR015422">
    <property type="entry name" value="PyrdxlP-dep_Trfase_small"/>
</dbReference>
<dbReference type="Proteomes" id="UP000257109">
    <property type="component" value="Unassembled WGS sequence"/>
</dbReference>
<dbReference type="PROSITE" id="PS00105">
    <property type="entry name" value="AA_TRANSFER_CLASS_1"/>
    <property type="match status" value="1"/>
</dbReference>
<dbReference type="SUPFAM" id="SSF53383">
    <property type="entry name" value="PLP-dependent transferases"/>
    <property type="match status" value="1"/>
</dbReference>
<proteinExistence type="inferred from homology"/>
<evidence type="ECO:0000256" key="6">
    <source>
        <dbReference type="ARBA" id="ARBA00022898"/>
    </source>
</evidence>
<dbReference type="CDD" id="cd00609">
    <property type="entry name" value="AAT_like"/>
    <property type="match status" value="1"/>
</dbReference>
<gene>
    <name evidence="14" type="primary">ACS2</name>
    <name evidence="14" type="ORF">CR513_57100</name>
</gene>
<evidence type="ECO:0000256" key="8">
    <source>
        <dbReference type="ARBA" id="ARBA00033478"/>
    </source>
</evidence>
<keyword evidence="6" id="KW-0663">Pyridoxal phosphate</keyword>
<dbReference type="EMBL" id="QJKJ01014428">
    <property type="protein sequence ID" value="RDX64352.1"/>
    <property type="molecule type" value="Genomic_DNA"/>
</dbReference>
<protein>
    <recommendedName>
        <fullName evidence="10">1-aminocyclopropane-1-carboxylate synthase</fullName>
        <ecNumber evidence="10">4.4.1.14</ecNumber>
    </recommendedName>
    <alternativeName>
        <fullName evidence="11">S-adenosyl-L-methionine methylthioadenosine-lyase</fullName>
    </alternativeName>
</protein>
<dbReference type="PRINTS" id="PR00753">
    <property type="entry name" value="ACCSYNTHASE"/>
</dbReference>
<feature type="non-terminal residue" evidence="14">
    <location>
        <position position="1"/>
    </location>
</feature>
<evidence type="ECO:0000313" key="15">
    <source>
        <dbReference type="Proteomes" id="UP000257109"/>
    </source>
</evidence>
<evidence type="ECO:0000256" key="5">
    <source>
        <dbReference type="ARBA" id="ARBA00022691"/>
    </source>
</evidence>
<keyword evidence="7" id="KW-0456">Lyase</keyword>
<organism evidence="14 15">
    <name type="scientific">Mucuna pruriens</name>
    <name type="common">Velvet bean</name>
    <name type="synonym">Dolichos pruriens</name>
    <dbReference type="NCBI Taxonomy" id="157652"/>
    <lineage>
        <taxon>Eukaryota</taxon>
        <taxon>Viridiplantae</taxon>
        <taxon>Streptophyta</taxon>
        <taxon>Embryophyta</taxon>
        <taxon>Tracheophyta</taxon>
        <taxon>Spermatophyta</taxon>
        <taxon>Magnoliopsida</taxon>
        <taxon>eudicotyledons</taxon>
        <taxon>Gunneridae</taxon>
        <taxon>Pentapetalae</taxon>
        <taxon>rosids</taxon>
        <taxon>fabids</taxon>
        <taxon>Fabales</taxon>
        <taxon>Fabaceae</taxon>
        <taxon>Papilionoideae</taxon>
        <taxon>50 kb inversion clade</taxon>
        <taxon>NPAAA clade</taxon>
        <taxon>indigoferoid/millettioid clade</taxon>
        <taxon>Phaseoleae</taxon>
        <taxon>Mucuna</taxon>
    </lineage>
</organism>
<dbReference type="InterPro" id="IPR050478">
    <property type="entry name" value="Ethylene_sulfur-biosynth"/>
</dbReference>
<dbReference type="InterPro" id="IPR004839">
    <property type="entry name" value="Aminotransferase_I/II_large"/>
</dbReference>
<evidence type="ECO:0000256" key="7">
    <source>
        <dbReference type="ARBA" id="ARBA00023239"/>
    </source>
</evidence>